<feature type="signal peptide" evidence="1">
    <location>
        <begin position="1"/>
        <end position="24"/>
    </location>
</feature>
<name>A0ABV7TVA4_9NEIS</name>
<dbReference type="RefSeq" id="WP_390279532.1">
    <property type="nucleotide sequence ID" value="NZ_JBHRYH010000021.1"/>
</dbReference>
<reference evidence="3" key="1">
    <citation type="journal article" date="2019" name="Int. J. Syst. Evol. Microbiol.">
        <title>The Global Catalogue of Microorganisms (GCM) 10K type strain sequencing project: providing services to taxonomists for standard genome sequencing and annotation.</title>
        <authorList>
            <consortium name="The Broad Institute Genomics Platform"/>
            <consortium name="The Broad Institute Genome Sequencing Center for Infectious Disease"/>
            <person name="Wu L."/>
            <person name="Ma J."/>
        </authorList>
    </citation>
    <scope>NUCLEOTIDE SEQUENCE [LARGE SCALE GENOMIC DNA]</scope>
    <source>
        <strain evidence="3">KCTC 42195</strain>
    </source>
</reference>
<keyword evidence="1" id="KW-0732">Signal</keyword>
<organism evidence="2 3">
    <name type="scientific">Vogesella amnigena</name>
    <dbReference type="NCBI Taxonomy" id="1507449"/>
    <lineage>
        <taxon>Bacteria</taxon>
        <taxon>Pseudomonadati</taxon>
        <taxon>Pseudomonadota</taxon>
        <taxon>Betaproteobacteria</taxon>
        <taxon>Neisseriales</taxon>
        <taxon>Chromobacteriaceae</taxon>
        <taxon>Vogesella</taxon>
    </lineage>
</organism>
<sequence>MVSQLIRHSLLLAGLTSLASLAFAQPLLVALGEHKPPYILQEQRSGIEYELVTTALRDAGYEPQVVYMPNQRAQQALAEGRVDAAISRNGPFVSVPYIAYHNMAITLCERNLSLPTIAALGSHRVTAFHNAQRFLGPEFADMTRNNAGYSEVSPQLILGNLLYSGRTDVVISDLFIFLGLTPQLTLPAGAIRPVCSHALFPPTLYSLSFRDPDARQRFNSAIRKLARGGFYQQLGSRYRLLDRQGRALFSPDTEVRTPDGGQRWTFNNTALRLR</sequence>
<proteinExistence type="predicted"/>
<dbReference type="SUPFAM" id="SSF53850">
    <property type="entry name" value="Periplasmic binding protein-like II"/>
    <property type="match status" value="1"/>
</dbReference>
<evidence type="ECO:0000313" key="3">
    <source>
        <dbReference type="Proteomes" id="UP001595636"/>
    </source>
</evidence>
<dbReference type="Proteomes" id="UP001595636">
    <property type="component" value="Unassembled WGS sequence"/>
</dbReference>
<evidence type="ECO:0000256" key="1">
    <source>
        <dbReference type="SAM" id="SignalP"/>
    </source>
</evidence>
<feature type="chain" id="PRO_5045495219" evidence="1">
    <location>
        <begin position="25"/>
        <end position="274"/>
    </location>
</feature>
<dbReference type="EMBL" id="JBHRYH010000021">
    <property type="protein sequence ID" value="MFC3626668.1"/>
    <property type="molecule type" value="Genomic_DNA"/>
</dbReference>
<protein>
    <submittedName>
        <fullName evidence="2">Substrate-binding periplasmic protein</fullName>
    </submittedName>
</protein>
<keyword evidence="3" id="KW-1185">Reference proteome</keyword>
<comment type="caution">
    <text evidence="2">The sequence shown here is derived from an EMBL/GenBank/DDBJ whole genome shotgun (WGS) entry which is preliminary data.</text>
</comment>
<dbReference type="Gene3D" id="3.40.190.10">
    <property type="entry name" value="Periplasmic binding protein-like II"/>
    <property type="match status" value="2"/>
</dbReference>
<gene>
    <name evidence="2" type="ORF">ACFOKJ_11100</name>
</gene>
<accession>A0ABV7TVA4</accession>
<evidence type="ECO:0000313" key="2">
    <source>
        <dbReference type="EMBL" id="MFC3626668.1"/>
    </source>
</evidence>